<protein>
    <submittedName>
        <fullName evidence="3">Uncharacterized protein</fullName>
    </submittedName>
</protein>
<dbReference type="EMBL" id="AJSR01000730">
    <property type="protein sequence ID" value="EKM32471.1"/>
    <property type="molecule type" value="Genomic_DNA"/>
</dbReference>
<accession>A0A454D1E8</accession>
<organism evidence="3 4">
    <name type="scientific">Vibrio harveyi</name>
    <name type="common">Beneckea harveyi</name>
    <dbReference type="NCBI Taxonomy" id="669"/>
    <lineage>
        <taxon>Bacteria</taxon>
        <taxon>Pseudomonadati</taxon>
        <taxon>Pseudomonadota</taxon>
        <taxon>Gammaproteobacteria</taxon>
        <taxon>Vibrionales</taxon>
        <taxon>Vibrionaceae</taxon>
        <taxon>Vibrio</taxon>
    </lineage>
</organism>
<keyword evidence="2" id="KW-0812">Transmembrane</keyword>
<proteinExistence type="predicted"/>
<keyword evidence="2" id="KW-0472">Membrane</keyword>
<evidence type="ECO:0000313" key="4">
    <source>
        <dbReference type="Proteomes" id="UP000008367"/>
    </source>
</evidence>
<sequence length="66" mass="6662">MMGFPLSNSGSMPISAGASASSEATGQSSGNLSMGNISMGGSGIDRVTLIAIVFALLAGLWLWKKK</sequence>
<comment type="caution">
    <text evidence="3">The sequence shown here is derived from an EMBL/GenBank/DDBJ whole genome shotgun (WGS) entry which is preliminary data.</text>
</comment>
<reference evidence="3 4" key="1">
    <citation type="submission" date="2012-10" db="EMBL/GenBank/DDBJ databases">
        <title>Genome sequence of Vibrio Cholerae HENC-02.</title>
        <authorList>
            <person name="Eppinger M."/>
            <person name="Hasan N.A."/>
            <person name="Sengamalay N."/>
            <person name="Hine E."/>
            <person name="Su Q."/>
            <person name="Daugherty S.C."/>
            <person name="Young S."/>
            <person name="Sadzewicz L."/>
            <person name="Tallon L."/>
            <person name="Cebula T.A."/>
            <person name="Ravel J."/>
            <person name="Colwell R.R."/>
        </authorList>
    </citation>
    <scope>NUCLEOTIDE SEQUENCE [LARGE SCALE GENOMIC DNA]</scope>
    <source>
        <strain evidence="3 4">HENC-02</strain>
    </source>
</reference>
<evidence type="ECO:0000313" key="3">
    <source>
        <dbReference type="EMBL" id="EKM32471.1"/>
    </source>
</evidence>
<dbReference type="Proteomes" id="UP000008367">
    <property type="component" value="Unassembled WGS sequence"/>
</dbReference>
<keyword evidence="2" id="KW-1133">Transmembrane helix</keyword>
<dbReference type="RefSeq" id="WP_009697812.1">
    <property type="nucleotide sequence ID" value="NZ_BBKY01000042.1"/>
</dbReference>
<evidence type="ECO:0000256" key="1">
    <source>
        <dbReference type="SAM" id="MobiDB-lite"/>
    </source>
</evidence>
<gene>
    <name evidence="3" type="ORF">VCHENC02_1986</name>
</gene>
<dbReference type="AlphaFoldDB" id="A0A454D1E8"/>
<name>A0A454D1E8_VIBHA</name>
<evidence type="ECO:0000256" key="2">
    <source>
        <dbReference type="SAM" id="Phobius"/>
    </source>
</evidence>
<feature type="compositionally biased region" description="Low complexity" evidence="1">
    <location>
        <begin position="15"/>
        <end position="29"/>
    </location>
</feature>
<feature type="region of interest" description="Disordered" evidence="1">
    <location>
        <begin position="1"/>
        <end position="29"/>
    </location>
</feature>
<feature type="transmembrane region" description="Helical" evidence="2">
    <location>
        <begin position="43"/>
        <end position="63"/>
    </location>
</feature>
<feature type="compositionally biased region" description="Polar residues" evidence="1">
    <location>
        <begin position="1"/>
        <end position="12"/>
    </location>
</feature>